<proteinExistence type="predicted"/>
<protein>
    <submittedName>
        <fullName evidence="1">Uncharacterized protein</fullName>
    </submittedName>
</protein>
<evidence type="ECO:0000313" key="2">
    <source>
        <dbReference type="Proteomes" id="UP000256805"/>
    </source>
</evidence>
<reference evidence="1 2" key="1">
    <citation type="submission" date="2018-01" db="EMBL/GenBank/DDBJ databases">
        <authorList>
            <person name="Gaut B.S."/>
            <person name="Morton B.R."/>
            <person name="Clegg M.T."/>
            <person name="Duvall M.R."/>
        </authorList>
    </citation>
    <scope>NUCLEOTIDE SEQUENCE [LARGE SCALE GENOMIC DNA]</scope>
    <source>
        <strain evidence="1">Cupriavidus taiwanensis cmp 52</strain>
    </source>
</reference>
<dbReference type="EMBL" id="OVTA01000072">
    <property type="protein sequence ID" value="SPS02443.1"/>
    <property type="molecule type" value="Genomic_DNA"/>
</dbReference>
<name>A0A375JEL6_9BURK</name>
<dbReference type="Gene3D" id="3.30.9.10">
    <property type="entry name" value="D-Amino Acid Oxidase, subunit A, domain 2"/>
    <property type="match status" value="1"/>
</dbReference>
<accession>A0A375JEL6</accession>
<sequence>MGVTEPLPDAIGPSIGISSPIELEGLYFRQIARGNIVFGGGLKGARADRPASVPTSSPTTFCASCANCGVSCRHSSMYN</sequence>
<gene>
    <name evidence="1" type="ORF">CBM2634_U10054</name>
</gene>
<evidence type="ECO:0000313" key="1">
    <source>
        <dbReference type="EMBL" id="SPS02443.1"/>
    </source>
</evidence>
<dbReference type="AlphaFoldDB" id="A0A375JEL6"/>
<dbReference type="Proteomes" id="UP000256805">
    <property type="component" value="Unassembled WGS sequence"/>
</dbReference>
<organism evidence="1 2">
    <name type="scientific">Cupriavidus taiwanensis</name>
    <dbReference type="NCBI Taxonomy" id="164546"/>
    <lineage>
        <taxon>Bacteria</taxon>
        <taxon>Pseudomonadati</taxon>
        <taxon>Pseudomonadota</taxon>
        <taxon>Betaproteobacteria</taxon>
        <taxon>Burkholderiales</taxon>
        <taxon>Burkholderiaceae</taxon>
        <taxon>Cupriavidus</taxon>
    </lineage>
</organism>